<dbReference type="Gene3D" id="3.30.720.120">
    <property type="match status" value="1"/>
</dbReference>
<accession>A0A422M973</accession>
<dbReference type="InterPro" id="IPR029068">
    <property type="entry name" value="Glyas_Bleomycin-R_OHBP_Dase"/>
</dbReference>
<dbReference type="InterPro" id="IPR037523">
    <property type="entry name" value="VOC_core"/>
</dbReference>
<dbReference type="PROSITE" id="PS51819">
    <property type="entry name" value="VOC"/>
    <property type="match status" value="1"/>
</dbReference>
<proteinExistence type="predicted"/>
<sequence length="135" mass="15561">MTIDSFYPVLLVDNLQEEVDFFKELFGFSEIFTNDWYVSLKDASDNELAVILKHHETIPETHQQAVNGLILNVELENVDDFYKKVIQMNLPIVKDIKSEDFGQRHFIIESPSGTLVDVIQVTSPSEEHAESYTRL</sequence>
<dbReference type="Gene3D" id="3.30.720.110">
    <property type="match status" value="1"/>
</dbReference>
<dbReference type="InterPro" id="IPR004360">
    <property type="entry name" value="Glyas_Fos-R_dOase_dom"/>
</dbReference>
<dbReference type="Proteomes" id="UP000284716">
    <property type="component" value="Unassembled WGS sequence"/>
</dbReference>
<gene>
    <name evidence="2" type="ORF">FAM18157_00102</name>
</gene>
<evidence type="ECO:0000313" key="2">
    <source>
        <dbReference type="EMBL" id="RND84757.1"/>
    </source>
</evidence>
<evidence type="ECO:0000259" key="1">
    <source>
        <dbReference type="PROSITE" id="PS51819"/>
    </source>
</evidence>
<protein>
    <submittedName>
        <fullName evidence="2">Glyoxalase-like domain protein</fullName>
    </submittedName>
</protein>
<feature type="domain" description="VOC" evidence="1">
    <location>
        <begin position="2"/>
        <end position="121"/>
    </location>
</feature>
<dbReference type="RefSeq" id="WP_123031723.1">
    <property type="nucleotide sequence ID" value="NZ_CBDBYF010000003.1"/>
</dbReference>
<reference evidence="2 3" key="1">
    <citation type="journal article" date="2018" name="Front. Microbiol.">
        <title>Conversion of Methionine to Cysteine in Lactobacillus paracasei Depends on the Highly Mobile cysK-ctl-cysE Gene Cluster.</title>
        <authorList>
            <person name="Wuthrich D."/>
            <person name="Irmler S."/>
            <person name="Berthoud H."/>
            <person name="Guggenbuhl B."/>
            <person name="Eugster E."/>
            <person name="Bruggmann R."/>
        </authorList>
    </citation>
    <scope>NUCLEOTIDE SEQUENCE [LARGE SCALE GENOMIC DNA]</scope>
    <source>
        <strain evidence="2 3">FAM18157</strain>
    </source>
</reference>
<dbReference type="SUPFAM" id="SSF54593">
    <property type="entry name" value="Glyoxalase/Bleomycin resistance protein/Dihydroxybiphenyl dioxygenase"/>
    <property type="match status" value="1"/>
</dbReference>
<dbReference type="AlphaFoldDB" id="A0A422M973"/>
<organism evidence="2 3">
    <name type="scientific">Lacticaseibacillus paracasei</name>
    <name type="common">Lactobacillus paracasei</name>
    <dbReference type="NCBI Taxonomy" id="1597"/>
    <lineage>
        <taxon>Bacteria</taxon>
        <taxon>Bacillati</taxon>
        <taxon>Bacillota</taxon>
        <taxon>Bacilli</taxon>
        <taxon>Lactobacillales</taxon>
        <taxon>Lactobacillaceae</taxon>
        <taxon>Lacticaseibacillus</taxon>
    </lineage>
</organism>
<dbReference type="Pfam" id="PF00903">
    <property type="entry name" value="Glyoxalase"/>
    <property type="match status" value="1"/>
</dbReference>
<evidence type="ECO:0000313" key="3">
    <source>
        <dbReference type="Proteomes" id="UP000284716"/>
    </source>
</evidence>
<name>A0A422M973_LACPA</name>
<dbReference type="EMBL" id="LKFS01000010">
    <property type="protein sequence ID" value="RND84757.1"/>
    <property type="molecule type" value="Genomic_DNA"/>
</dbReference>
<comment type="caution">
    <text evidence="2">The sequence shown here is derived from an EMBL/GenBank/DDBJ whole genome shotgun (WGS) entry which is preliminary data.</text>
</comment>